<name>A0A7W0CSJ9_9ACTN</name>
<proteinExistence type="predicted"/>
<sequence>MLQYGRDHRNPVNGERVVTEDRIVQRFKAGKAFKEAVTARESGVV</sequence>
<dbReference type="GO" id="GO:0030527">
    <property type="term" value="F:structural constituent of chromatin"/>
    <property type="evidence" value="ECO:0007669"/>
    <property type="project" value="InterPro"/>
</dbReference>
<dbReference type="EMBL" id="JACDUR010000008">
    <property type="protein sequence ID" value="MBA2896414.1"/>
    <property type="molecule type" value="Genomic_DNA"/>
</dbReference>
<dbReference type="InterPro" id="IPR000119">
    <property type="entry name" value="Hist_DNA-bd"/>
</dbReference>
<organism evidence="1 2">
    <name type="scientific">Nonomuraea soli</name>
    <dbReference type="NCBI Taxonomy" id="1032476"/>
    <lineage>
        <taxon>Bacteria</taxon>
        <taxon>Bacillati</taxon>
        <taxon>Actinomycetota</taxon>
        <taxon>Actinomycetes</taxon>
        <taxon>Streptosporangiales</taxon>
        <taxon>Streptosporangiaceae</taxon>
        <taxon>Nonomuraea</taxon>
    </lineage>
</organism>
<dbReference type="SUPFAM" id="SSF47729">
    <property type="entry name" value="IHF-like DNA-binding proteins"/>
    <property type="match status" value="1"/>
</dbReference>
<dbReference type="InterPro" id="IPR010992">
    <property type="entry name" value="IHF-like_DNA-bd_dom_sf"/>
</dbReference>
<dbReference type="AlphaFoldDB" id="A0A7W0CSJ9"/>
<keyword evidence="1" id="KW-0238">DNA-binding</keyword>
<accession>A0A7W0CSJ9</accession>
<dbReference type="Proteomes" id="UP000530928">
    <property type="component" value="Unassembled WGS sequence"/>
</dbReference>
<dbReference type="Pfam" id="PF00216">
    <property type="entry name" value="Bac_DNA_binding"/>
    <property type="match status" value="1"/>
</dbReference>
<protein>
    <submittedName>
        <fullName evidence="1">Nucleoid DNA-binding protein</fullName>
    </submittedName>
</protein>
<evidence type="ECO:0000313" key="1">
    <source>
        <dbReference type="EMBL" id="MBA2896414.1"/>
    </source>
</evidence>
<dbReference type="GO" id="GO:0003677">
    <property type="term" value="F:DNA binding"/>
    <property type="evidence" value="ECO:0007669"/>
    <property type="project" value="UniProtKB-KW"/>
</dbReference>
<comment type="caution">
    <text evidence="1">The sequence shown here is derived from an EMBL/GenBank/DDBJ whole genome shotgun (WGS) entry which is preliminary data.</text>
</comment>
<dbReference type="Gene3D" id="4.10.520.10">
    <property type="entry name" value="IHF-like DNA-binding proteins"/>
    <property type="match status" value="1"/>
</dbReference>
<gene>
    <name evidence="1" type="ORF">HNR30_007805</name>
</gene>
<keyword evidence="2" id="KW-1185">Reference proteome</keyword>
<evidence type="ECO:0000313" key="2">
    <source>
        <dbReference type="Proteomes" id="UP000530928"/>
    </source>
</evidence>
<reference evidence="1 2" key="1">
    <citation type="submission" date="2020-07" db="EMBL/GenBank/DDBJ databases">
        <title>Genomic Encyclopedia of Type Strains, Phase IV (KMG-IV): sequencing the most valuable type-strain genomes for metagenomic binning, comparative biology and taxonomic classification.</title>
        <authorList>
            <person name="Goeker M."/>
        </authorList>
    </citation>
    <scope>NUCLEOTIDE SEQUENCE [LARGE SCALE GENOMIC DNA]</scope>
    <source>
        <strain evidence="1 2">DSM 45533</strain>
    </source>
</reference>